<dbReference type="AlphaFoldDB" id="A0A9X2ZGC2"/>
<comment type="cofactor">
    <cofactor evidence="5">
        <name>FAD</name>
        <dbReference type="ChEBI" id="CHEBI:57692"/>
    </cofactor>
</comment>
<keyword evidence="5" id="KW-0963">Cytoplasm</keyword>
<gene>
    <name evidence="7" type="ORF">OIU83_05745</name>
</gene>
<keyword evidence="4 5" id="KW-0503">Monooxygenase</keyword>
<dbReference type="Proteomes" id="UP001151079">
    <property type="component" value="Unassembled WGS sequence"/>
</dbReference>
<keyword evidence="2 5" id="KW-0274">FAD</keyword>
<keyword evidence="5" id="KW-0521">NADP</keyword>
<evidence type="ECO:0000256" key="2">
    <source>
        <dbReference type="ARBA" id="ARBA00022827"/>
    </source>
</evidence>
<feature type="binding site" evidence="5">
    <location>
        <position position="301"/>
    </location>
    <ligand>
        <name>FAD</name>
        <dbReference type="ChEBI" id="CHEBI:57692"/>
    </ligand>
</feature>
<evidence type="ECO:0000259" key="6">
    <source>
        <dbReference type="Pfam" id="PF01494"/>
    </source>
</evidence>
<sequence length="386" mass="43285">MLIKNKKIAIVGGGPGGLTLARLLQLKGAEVKVYERDFNSDVRVQGATLDLHEESGLEALRRAGLIDAFYVNHRPEAGKLRILDKNLNVAMDTHSADDYEENRPEIDRGSLRNILLDSLQPETVVWNSQFLMMSPKNEGWELTFKNGLKEEADIVIAADGANSKIRPHINAIKPTYSGVTIVEGNVYNAEKNTPKLYELVNGGKVFAFGEEKTLILSMKGDGTLSFYTGCKADEFWVRDSGIDFSNKNQVFEWFKSEFGSWDSVWQELFENDDMSIIPRPQYHFPLNQQWDALPNLTMLGDAAHRMPPYAGEGVNMAMQDAFELAEALCGDNFSDVQIAIAAYEKQMCKRASEITKITLDSTEMMHSDDPITKLINMFNGVNQVEK</sequence>
<keyword evidence="1 5" id="KW-0285">Flavoprotein</keyword>
<dbReference type="GO" id="GO:0071949">
    <property type="term" value="F:FAD binding"/>
    <property type="evidence" value="ECO:0007669"/>
    <property type="project" value="InterPro"/>
</dbReference>
<evidence type="ECO:0000256" key="5">
    <source>
        <dbReference type="HAMAP-Rule" id="MF_00845"/>
    </source>
</evidence>
<keyword evidence="8" id="KW-1185">Reference proteome</keyword>
<feature type="binding site" evidence="5">
    <location>
        <position position="108"/>
    </location>
    <ligand>
        <name>FAD</name>
        <dbReference type="ChEBI" id="CHEBI:57692"/>
    </ligand>
</feature>
<keyword evidence="5" id="KW-0547">Nucleotide-binding</keyword>
<evidence type="ECO:0000313" key="7">
    <source>
        <dbReference type="EMBL" id="MCV9927143.1"/>
    </source>
</evidence>
<reference evidence="7" key="1">
    <citation type="submission" date="2022-10" db="EMBL/GenBank/DDBJ databases">
        <title>Two novel species of Flavobacterium.</title>
        <authorList>
            <person name="Liu Q."/>
            <person name="Xin Y.-H."/>
        </authorList>
    </citation>
    <scope>NUCLEOTIDE SEQUENCE</scope>
    <source>
        <strain evidence="7">LS1R49</strain>
    </source>
</reference>
<dbReference type="Pfam" id="PF01494">
    <property type="entry name" value="FAD_binding_3"/>
    <property type="match status" value="1"/>
</dbReference>
<dbReference type="PANTHER" id="PTHR46972:SF1">
    <property type="entry name" value="FAD DEPENDENT OXIDOREDUCTASE DOMAIN-CONTAINING PROTEIN"/>
    <property type="match status" value="1"/>
</dbReference>
<comment type="domain">
    <text evidence="5">Consists of an N-terminal FAD-binding domain with a Rossman fold and a C-terminal substrate-binding domain.</text>
</comment>
<dbReference type="SUPFAM" id="SSF51905">
    <property type="entry name" value="FAD/NAD(P)-binding domain"/>
    <property type="match status" value="1"/>
</dbReference>
<feature type="binding site" evidence="5">
    <location>
        <position position="43"/>
    </location>
    <ligand>
        <name>NADPH</name>
        <dbReference type="ChEBI" id="CHEBI:57783"/>
    </ligand>
</feature>
<dbReference type="PANTHER" id="PTHR46972">
    <property type="entry name" value="MONOOXYGENASE ASQM-RELATED"/>
    <property type="match status" value="1"/>
</dbReference>
<dbReference type="PRINTS" id="PR00420">
    <property type="entry name" value="RNGMNOXGNASE"/>
</dbReference>
<dbReference type="InterPro" id="IPR043683">
    <property type="entry name" value="TetX_monooxygenase"/>
</dbReference>
<evidence type="ECO:0000313" key="8">
    <source>
        <dbReference type="Proteomes" id="UP001151079"/>
    </source>
</evidence>
<accession>A0A9X2ZGC2</accession>
<dbReference type="Gene3D" id="3.50.50.60">
    <property type="entry name" value="FAD/NAD(P)-binding domain"/>
    <property type="match status" value="1"/>
</dbReference>
<organism evidence="7 8">
    <name type="scientific">Flavobacterium shii</name>
    <dbReference type="NCBI Taxonomy" id="2987687"/>
    <lineage>
        <taxon>Bacteria</taxon>
        <taxon>Pseudomonadati</taxon>
        <taxon>Bacteroidota</taxon>
        <taxon>Flavobacteriia</taxon>
        <taxon>Flavobacteriales</taxon>
        <taxon>Flavobacteriaceae</taxon>
        <taxon>Flavobacterium</taxon>
    </lineage>
</organism>
<proteinExistence type="inferred from homology"/>
<evidence type="ECO:0000256" key="1">
    <source>
        <dbReference type="ARBA" id="ARBA00022630"/>
    </source>
</evidence>
<feature type="domain" description="FAD-binding" evidence="6">
    <location>
        <begin position="7"/>
        <end position="328"/>
    </location>
</feature>
<dbReference type="GO" id="GO:0005737">
    <property type="term" value="C:cytoplasm"/>
    <property type="evidence" value="ECO:0007669"/>
    <property type="project" value="UniProtKB-SubCell"/>
</dbReference>
<comment type="subcellular location">
    <subcellularLocation>
        <location evidence="5">Cytoplasm</location>
    </subcellularLocation>
</comment>
<dbReference type="GO" id="GO:0004497">
    <property type="term" value="F:monooxygenase activity"/>
    <property type="evidence" value="ECO:0007669"/>
    <property type="project" value="UniProtKB-UniRule"/>
</dbReference>
<evidence type="ECO:0000256" key="4">
    <source>
        <dbReference type="ARBA" id="ARBA00023033"/>
    </source>
</evidence>
<keyword evidence="3 5" id="KW-0560">Oxidoreductase</keyword>
<dbReference type="EC" id="1.14.13.-" evidence="5"/>
<evidence type="ECO:0000256" key="3">
    <source>
        <dbReference type="ARBA" id="ARBA00023002"/>
    </source>
</evidence>
<comment type="catalytic activity">
    <reaction evidence="5">
        <text>a tetracycline + NADPH + O2 + H(+) = an 11a-hydroxytetracycline + NADP(+) + H2O</text>
        <dbReference type="Rhea" id="RHEA:61444"/>
        <dbReference type="ChEBI" id="CHEBI:15377"/>
        <dbReference type="ChEBI" id="CHEBI:15378"/>
        <dbReference type="ChEBI" id="CHEBI:15379"/>
        <dbReference type="ChEBI" id="CHEBI:57783"/>
        <dbReference type="ChEBI" id="CHEBI:58349"/>
        <dbReference type="ChEBI" id="CHEBI:144644"/>
        <dbReference type="ChEBI" id="CHEBI:144645"/>
    </reaction>
</comment>
<name>A0A9X2ZGC2_9FLAO</name>
<dbReference type="InterPro" id="IPR002938">
    <property type="entry name" value="FAD-bd"/>
</dbReference>
<comment type="function">
    <text evidence="5">An FAD-requiring monooxygenase active on some tetracycline antibiotic derivatives, which leads to their inactivation. Hydroxylates carbon 11a of tetracycline and some analogs.</text>
</comment>
<dbReference type="InterPro" id="IPR036188">
    <property type="entry name" value="FAD/NAD-bd_sf"/>
</dbReference>
<dbReference type="HAMAP" id="MF_00845">
    <property type="entry name" value="TetX_monooxygenase"/>
    <property type="match status" value="1"/>
</dbReference>
<dbReference type="EMBL" id="JAOZEW010000004">
    <property type="protein sequence ID" value="MCV9927143.1"/>
    <property type="molecule type" value="Genomic_DNA"/>
</dbReference>
<feature type="binding site" evidence="5">
    <location>
        <position position="50"/>
    </location>
    <ligand>
        <name>FAD</name>
        <dbReference type="ChEBI" id="CHEBI:57692"/>
    </ligand>
</feature>
<dbReference type="GO" id="GO:0046677">
    <property type="term" value="P:response to antibiotic"/>
    <property type="evidence" value="ECO:0007669"/>
    <property type="project" value="InterPro"/>
</dbReference>
<comment type="subunit">
    <text evidence="5">Monomer.</text>
</comment>
<protein>
    <recommendedName>
        <fullName evidence="5">Flavin-dependent monooxygenase</fullName>
    </recommendedName>
    <alternativeName>
        <fullName evidence="5">TetX monooxygenase</fullName>
        <shortName evidence="5">TetX</shortName>
        <ecNumber evidence="5">1.14.13.-</ecNumber>
    </alternativeName>
</protein>
<comment type="caution">
    <text evidence="7">The sequence shown here is derived from an EMBL/GenBank/DDBJ whole genome shotgun (WGS) entry which is preliminary data.</text>
</comment>
<dbReference type="RefSeq" id="WP_264205317.1">
    <property type="nucleotide sequence ID" value="NZ_JAOZEW010000004.1"/>
</dbReference>
<comment type="similarity">
    <text evidence="5">Belongs to the aromatic-ring hydroxylase family. TetX subfamily.</text>
</comment>